<dbReference type="InterPro" id="IPR021145">
    <property type="entry name" value="Portal_protein_SPP1_Gp6-like"/>
</dbReference>
<sequence length="474" mass="53981">MNIIKYLNKAGYDTVNSGFYTLISAWESWYRANVKKFHRYKVYNGKEHITCKRLSLGMAKKLSEDIADLLLNERVQITIDDENTNTFVMKVLEDNNFSVLGNDYQEKKAYTGTVAYVPYLDKIRVNEESGEIVDGGEIKINYVSASDIYPLSWCNGYITECAFTFYKIIGTKKYAHIQMHLLENGLYVIENHIVECTNGAGKEIPVEDWKELKGFENLSPKMETGMKERQFVIDRLNITNNYEKDNPMGVAIFANSIDVLQGLDTVYDSYINEFVLGKKRIFVAPEMMGTDIFGNQTFDPNDVVFYQLPEDALKDGGKPIVEINMEVRADAHEKGINDNLNMLSMKCGFGQNHYKFENGSIQTATQVVSENSDMFRSISKHEIILESVLKELIQIVARLGAVLGEPVNPEAEIVIDFDDSIIEDKQAERQSDRLDVSMGALPLVEYRAKWYGETEEEAAKHVIQETLDPDPEEE</sequence>
<evidence type="ECO:0000313" key="1">
    <source>
        <dbReference type="EMBL" id="DAE03606.1"/>
    </source>
</evidence>
<protein>
    <submittedName>
        <fullName evidence="1">Portal protein</fullName>
    </submittedName>
</protein>
<name>A0A8S5P950_9CAUD</name>
<proteinExistence type="predicted"/>
<accession>A0A8S5P950</accession>
<organism evidence="1">
    <name type="scientific">Siphoviridae sp. ctsfh5</name>
    <dbReference type="NCBI Taxonomy" id="2825697"/>
    <lineage>
        <taxon>Viruses</taxon>
        <taxon>Duplodnaviria</taxon>
        <taxon>Heunggongvirae</taxon>
        <taxon>Uroviricota</taxon>
        <taxon>Caudoviricetes</taxon>
    </lineage>
</organism>
<dbReference type="EMBL" id="BK015369">
    <property type="protein sequence ID" value="DAE03606.1"/>
    <property type="molecule type" value="Genomic_DNA"/>
</dbReference>
<reference evidence="1" key="1">
    <citation type="journal article" date="2021" name="Proc. Natl. Acad. Sci. U.S.A.">
        <title>A Catalog of Tens of Thousands of Viruses from Human Metagenomes Reveals Hidden Associations with Chronic Diseases.</title>
        <authorList>
            <person name="Tisza M.J."/>
            <person name="Buck C.B."/>
        </authorList>
    </citation>
    <scope>NUCLEOTIDE SEQUENCE</scope>
    <source>
        <strain evidence="1">Ctsfh5</strain>
    </source>
</reference>
<dbReference type="Pfam" id="PF05133">
    <property type="entry name" value="SPP1_portal"/>
    <property type="match status" value="1"/>
</dbReference>